<reference evidence="1" key="1">
    <citation type="submission" date="2018-10" db="EMBL/GenBank/DDBJ databases">
        <title>Complete Sequence of plasmid pTEM-2262.</title>
        <authorList>
            <person name="Li M."/>
            <person name="Li F."/>
            <person name="Pei G."/>
            <person name="Tong Y."/>
        </authorList>
    </citation>
    <scope>NUCLEOTIDE SEQUENCE</scope>
    <source>
        <strain evidence="1">2262</strain>
        <plasmid evidence="1">pTEM-2262</plasmid>
    </source>
</reference>
<proteinExistence type="predicted"/>
<dbReference type="EMBL" id="MG387191">
    <property type="protein sequence ID" value="AVR65167.1"/>
    <property type="molecule type" value="Genomic_DNA"/>
</dbReference>
<sequence>MTDSCIDGLRLVSTSYHIGLPWIEWSEARSYIVCRALVDQGVIAGTATIGTRRKKVKERINPGDRGLYQVTETQYGWIALKGGGVIDPCGFLGNSFSGPEPQFCILENDECYIRGINPVQCPRTHLPEHLVSDELFPLTRGVMRDTCSRLLGYRLHIQGLTMSEAAYLLSRPLTDFDRYSRLVYEYFIKMGLSSIMPLSNIKMLHPNLARKGWRSFYNDLDMDELEAFLK</sequence>
<dbReference type="RefSeq" id="WP_016241592.1">
    <property type="nucleotide sequence ID" value="NZ_AP026941.1"/>
</dbReference>
<protein>
    <submittedName>
        <fullName evidence="1">Uncharacterized protein</fullName>
    </submittedName>
</protein>
<name>A0A2R4AKH9_CITFR</name>
<evidence type="ECO:0000313" key="1">
    <source>
        <dbReference type="EMBL" id="AVR65167.1"/>
    </source>
</evidence>
<dbReference type="AlphaFoldDB" id="A0A2R4AKH9"/>
<geneLocation type="plasmid" evidence="1">
    <name>pTEM-2262</name>
</geneLocation>
<accession>A0A2R4AKH9</accession>
<keyword evidence="1" id="KW-0614">Plasmid</keyword>
<organism evidence="1">
    <name type="scientific">Citrobacter freundii</name>
    <dbReference type="NCBI Taxonomy" id="546"/>
    <lineage>
        <taxon>Bacteria</taxon>
        <taxon>Pseudomonadati</taxon>
        <taxon>Pseudomonadota</taxon>
        <taxon>Gammaproteobacteria</taxon>
        <taxon>Enterobacterales</taxon>
        <taxon>Enterobacteriaceae</taxon>
        <taxon>Citrobacter</taxon>
        <taxon>Citrobacter freundii complex</taxon>
    </lineage>
</organism>